<evidence type="ECO:0000313" key="1">
    <source>
        <dbReference type="EMBL" id="CAG6495887.1"/>
    </source>
</evidence>
<dbReference type="EMBL" id="HBUE01129897">
    <property type="protein sequence ID" value="CAG6495887.1"/>
    <property type="molecule type" value="Transcribed_RNA"/>
</dbReference>
<accession>A0A8D8CLT2</accession>
<dbReference type="AlphaFoldDB" id="A0A8D8CLT2"/>
<proteinExistence type="predicted"/>
<protein>
    <submittedName>
        <fullName evidence="1">(northern house mosquito) hypothetical protein</fullName>
    </submittedName>
</protein>
<sequence>MKRQARREESMSFSVSVYLSPRFFRSAFLMLMLVYVLKSGLLANTLSAEQSAISFRRFSFFGLLLLKLVPRHSGDFLVGVAGGILVCVPHQVKEIRPHCRLTQSNV</sequence>
<reference evidence="1" key="1">
    <citation type="submission" date="2021-05" db="EMBL/GenBank/DDBJ databases">
        <authorList>
            <person name="Alioto T."/>
            <person name="Alioto T."/>
            <person name="Gomez Garrido J."/>
        </authorList>
    </citation>
    <scope>NUCLEOTIDE SEQUENCE</scope>
</reference>
<organism evidence="1">
    <name type="scientific">Culex pipiens</name>
    <name type="common">House mosquito</name>
    <dbReference type="NCBI Taxonomy" id="7175"/>
    <lineage>
        <taxon>Eukaryota</taxon>
        <taxon>Metazoa</taxon>
        <taxon>Ecdysozoa</taxon>
        <taxon>Arthropoda</taxon>
        <taxon>Hexapoda</taxon>
        <taxon>Insecta</taxon>
        <taxon>Pterygota</taxon>
        <taxon>Neoptera</taxon>
        <taxon>Endopterygota</taxon>
        <taxon>Diptera</taxon>
        <taxon>Nematocera</taxon>
        <taxon>Culicoidea</taxon>
        <taxon>Culicidae</taxon>
        <taxon>Culicinae</taxon>
        <taxon>Culicini</taxon>
        <taxon>Culex</taxon>
        <taxon>Culex</taxon>
    </lineage>
</organism>
<name>A0A8D8CLT2_CULPI</name>